<dbReference type="InterPro" id="IPR036866">
    <property type="entry name" value="RibonucZ/Hydroxyglut_hydro"/>
</dbReference>
<dbReference type="SUPFAM" id="SSF56281">
    <property type="entry name" value="Metallo-hydrolase/oxidoreductase"/>
    <property type="match status" value="1"/>
</dbReference>
<dbReference type="Gene3D" id="3.60.15.10">
    <property type="entry name" value="Ribonuclease Z/Hydroxyacylglutathione hydrolase-like"/>
    <property type="match status" value="1"/>
</dbReference>
<sequence>MTEMQVRLIRAPNPSAMTHSGTNTWLLSKGNAVLVIDPGPDLAAHQATILAELEPGQRVEAILVTHAHLDHSALAPALSRATGAPVLALGPAGAGQSALMTRLQAQGLTGGGEGLDHAFTPDQRLIDGETLHLGGLQIEALHTPGHSANHLCFATDGLLFSGDLAMGWASSLVSPPDGDMGAYMASLRRLMARDWRQMLPGHGNVVDDPSARLQDLYRHRETREAEVLAALTPAPADAATLTRAIYRDTPPALLPAAERNVLAHLLDLADRNHITSPFPLSARSVFSLM</sequence>
<evidence type="ECO:0000313" key="2">
    <source>
        <dbReference type="EMBL" id="MBL4927942.1"/>
    </source>
</evidence>
<comment type="caution">
    <text evidence="2">The sequence shown here is derived from an EMBL/GenBank/DDBJ whole genome shotgun (WGS) entry which is preliminary data.</text>
</comment>
<dbReference type="SMART" id="SM00849">
    <property type="entry name" value="Lactamase_B"/>
    <property type="match status" value="1"/>
</dbReference>
<dbReference type="PANTHER" id="PTHR23131">
    <property type="entry name" value="ENDORIBONUCLEASE LACTB2"/>
    <property type="match status" value="1"/>
</dbReference>
<dbReference type="InterPro" id="IPR041516">
    <property type="entry name" value="LACTB2_WH"/>
</dbReference>
<dbReference type="InterPro" id="IPR036388">
    <property type="entry name" value="WH-like_DNA-bd_sf"/>
</dbReference>
<reference evidence="2" key="1">
    <citation type="submission" date="2021-01" db="EMBL/GenBank/DDBJ databases">
        <title>Genome seq and assembly of Tabrizicola sp. KVB23.</title>
        <authorList>
            <person name="Chhetri G."/>
        </authorList>
    </citation>
    <scope>NUCLEOTIDE SEQUENCE</scope>
    <source>
        <strain evidence="2">KVB23</strain>
    </source>
</reference>
<dbReference type="Proteomes" id="UP000619033">
    <property type="component" value="Unassembled WGS sequence"/>
</dbReference>
<dbReference type="EMBL" id="JAESVP010000003">
    <property type="protein sequence ID" value="MBL4927942.1"/>
    <property type="molecule type" value="Genomic_DNA"/>
</dbReference>
<dbReference type="PANTHER" id="PTHR23131:SF0">
    <property type="entry name" value="ENDORIBONUCLEASE LACTB2"/>
    <property type="match status" value="1"/>
</dbReference>
<evidence type="ECO:0000313" key="3">
    <source>
        <dbReference type="Proteomes" id="UP000619033"/>
    </source>
</evidence>
<proteinExistence type="predicted"/>
<dbReference type="Gene3D" id="1.10.10.10">
    <property type="entry name" value="Winged helix-like DNA-binding domain superfamily/Winged helix DNA-binding domain"/>
    <property type="match status" value="1"/>
</dbReference>
<evidence type="ECO:0000259" key="1">
    <source>
        <dbReference type="SMART" id="SM00849"/>
    </source>
</evidence>
<gene>
    <name evidence="2" type="ORF">JI744_07480</name>
</gene>
<dbReference type="InterPro" id="IPR001279">
    <property type="entry name" value="Metallo-B-lactamas"/>
</dbReference>
<keyword evidence="3" id="KW-1185">Reference proteome</keyword>
<dbReference type="AlphaFoldDB" id="A0A8J7MPD3"/>
<organism evidence="2 3">
    <name type="scientific">Fuscibacter oryzae</name>
    <dbReference type="NCBI Taxonomy" id="2803939"/>
    <lineage>
        <taxon>Bacteria</taxon>
        <taxon>Pseudomonadati</taxon>
        <taxon>Pseudomonadota</taxon>
        <taxon>Alphaproteobacteria</taxon>
        <taxon>Rhodobacterales</taxon>
        <taxon>Paracoccaceae</taxon>
        <taxon>Fuscibacter</taxon>
    </lineage>
</organism>
<dbReference type="RefSeq" id="WP_202659068.1">
    <property type="nucleotide sequence ID" value="NZ_JAESVP010000003.1"/>
</dbReference>
<accession>A0A8J7MPD3</accession>
<dbReference type="Pfam" id="PF17778">
    <property type="entry name" value="WHD_BLACT"/>
    <property type="match status" value="1"/>
</dbReference>
<dbReference type="InterPro" id="IPR050662">
    <property type="entry name" value="Sec-metab_biosynth-thioest"/>
</dbReference>
<name>A0A8J7MPD3_9RHOB</name>
<protein>
    <submittedName>
        <fullName evidence="2">MBL fold metallo-hydrolase</fullName>
    </submittedName>
</protein>
<dbReference type="CDD" id="cd16278">
    <property type="entry name" value="metallo-hydrolase-like_MBL-fold"/>
    <property type="match status" value="1"/>
</dbReference>
<feature type="domain" description="Metallo-beta-lactamase" evidence="1">
    <location>
        <begin position="21"/>
        <end position="202"/>
    </location>
</feature>
<dbReference type="Pfam" id="PF00753">
    <property type="entry name" value="Lactamase_B"/>
    <property type="match status" value="1"/>
</dbReference>